<proteinExistence type="predicted"/>
<gene>
    <name evidence="3" type="ORF">Z517_03334</name>
</gene>
<dbReference type="VEuPathDB" id="FungiDB:Z517_03334"/>
<sequence>MAKHLLLLLLLAYGLSTVLAQDTSVDYCQALVDVLSLCEAETSNFSLLPATSQASCLCTTQLSTLTWGPEEFDGLASSCASQYATIDTEIASDASALEGFCTLFGADAQITSSLSAASATTSATPGSSIQGNPLTDPGLSTEAGTTATPATETPSTTPAPSVSYSVVTVGGATPGANPNSNPAARLDHKGSEQLTGGLLVGLLGYLGYLFA</sequence>
<dbReference type="Proteomes" id="UP000053029">
    <property type="component" value="Unassembled WGS sequence"/>
</dbReference>
<keyword evidence="2" id="KW-0732">Signal</keyword>
<dbReference type="OrthoDB" id="4157902at2759"/>
<feature type="compositionally biased region" description="Low complexity" evidence="1">
    <location>
        <begin position="141"/>
        <end position="169"/>
    </location>
</feature>
<evidence type="ECO:0000256" key="1">
    <source>
        <dbReference type="SAM" id="MobiDB-lite"/>
    </source>
</evidence>
<organism evidence="3 4">
    <name type="scientific">Fonsecaea pedrosoi CBS 271.37</name>
    <dbReference type="NCBI Taxonomy" id="1442368"/>
    <lineage>
        <taxon>Eukaryota</taxon>
        <taxon>Fungi</taxon>
        <taxon>Dikarya</taxon>
        <taxon>Ascomycota</taxon>
        <taxon>Pezizomycotina</taxon>
        <taxon>Eurotiomycetes</taxon>
        <taxon>Chaetothyriomycetidae</taxon>
        <taxon>Chaetothyriales</taxon>
        <taxon>Herpotrichiellaceae</taxon>
        <taxon>Fonsecaea</taxon>
    </lineage>
</organism>
<protein>
    <recommendedName>
        <fullName evidence="5">Extracellular membrane protein CFEM domain-containing protein</fullName>
    </recommendedName>
</protein>
<dbReference type="AlphaFoldDB" id="A0A0D2GSX0"/>
<dbReference type="GeneID" id="25302824"/>
<evidence type="ECO:0000313" key="3">
    <source>
        <dbReference type="EMBL" id="KIW84088.1"/>
    </source>
</evidence>
<dbReference type="EMBL" id="KN846970">
    <property type="protein sequence ID" value="KIW84088.1"/>
    <property type="molecule type" value="Genomic_DNA"/>
</dbReference>
<feature type="chain" id="PRO_5002242822" description="Extracellular membrane protein CFEM domain-containing protein" evidence="2">
    <location>
        <begin position="21"/>
        <end position="211"/>
    </location>
</feature>
<feature type="signal peptide" evidence="2">
    <location>
        <begin position="1"/>
        <end position="20"/>
    </location>
</feature>
<dbReference type="HOGENOM" id="CLU_1320772_0_0_1"/>
<keyword evidence="4" id="KW-1185">Reference proteome</keyword>
<name>A0A0D2GSX0_9EURO</name>
<feature type="region of interest" description="Disordered" evidence="1">
    <location>
        <begin position="121"/>
        <end position="182"/>
    </location>
</feature>
<reference evidence="3 4" key="1">
    <citation type="submission" date="2015-01" db="EMBL/GenBank/DDBJ databases">
        <title>The Genome Sequence of Fonsecaea pedrosoi CBS 271.37.</title>
        <authorList>
            <consortium name="The Broad Institute Genomics Platform"/>
            <person name="Cuomo C."/>
            <person name="de Hoog S."/>
            <person name="Gorbushina A."/>
            <person name="Stielow B."/>
            <person name="Teixiera M."/>
            <person name="Abouelleil A."/>
            <person name="Chapman S.B."/>
            <person name="Priest M."/>
            <person name="Young S.K."/>
            <person name="Wortman J."/>
            <person name="Nusbaum C."/>
            <person name="Birren B."/>
        </authorList>
    </citation>
    <scope>NUCLEOTIDE SEQUENCE [LARGE SCALE GENOMIC DNA]</scope>
    <source>
        <strain evidence="3 4">CBS 271.37</strain>
    </source>
</reference>
<evidence type="ECO:0000256" key="2">
    <source>
        <dbReference type="SAM" id="SignalP"/>
    </source>
</evidence>
<evidence type="ECO:0008006" key="5">
    <source>
        <dbReference type="Google" id="ProtNLM"/>
    </source>
</evidence>
<dbReference type="RefSeq" id="XP_013287896.1">
    <property type="nucleotide sequence ID" value="XM_013432442.1"/>
</dbReference>
<evidence type="ECO:0000313" key="4">
    <source>
        <dbReference type="Proteomes" id="UP000053029"/>
    </source>
</evidence>
<accession>A0A0D2GSX0</accession>